<evidence type="ECO:0000256" key="1">
    <source>
        <dbReference type="ARBA" id="ARBA00004442"/>
    </source>
</evidence>
<dbReference type="SUPFAM" id="SSF103088">
    <property type="entry name" value="OmpA-like"/>
    <property type="match status" value="1"/>
</dbReference>
<dbReference type="InterPro" id="IPR006665">
    <property type="entry name" value="OmpA-like"/>
</dbReference>
<evidence type="ECO:0000256" key="4">
    <source>
        <dbReference type="PROSITE-ProRule" id="PRU00473"/>
    </source>
</evidence>
<dbReference type="Pfam" id="PF00691">
    <property type="entry name" value="OmpA"/>
    <property type="match status" value="1"/>
</dbReference>
<dbReference type="Gene3D" id="3.30.1330.60">
    <property type="entry name" value="OmpA-like domain"/>
    <property type="match status" value="1"/>
</dbReference>
<name>A0ABU9BGQ5_9BURK</name>
<dbReference type="InterPro" id="IPR006664">
    <property type="entry name" value="OMP_bac"/>
</dbReference>
<dbReference type="InterPro" id="IPR050330">
    <property type="entry name" value="Bact_OuterMem_StrucFunc"/>
</dbReference>
<reference evidence="7 8" key="1">
    <citation type="submission" date="2024-04" db="EMBL/GenBank/DDBJ databases">
        <title>Novel species of the genus Ideonella isolated from streams.</title>
        <authorList>
            <person name="Lu H."/>
        </authorList>
    </citation>
    <scope>NUCLEOTIDE SEQUENCE [LARGE SCALE GENOMIC DNA]</scope>
    <source>
        <strain evidence="7 8">BYS139W</strain>
    </source>
</reference>
<gene>
    <name evidence="7" type="ORF">AACH11_23350</name>
</gene>
<feature type="domain" description="OmpA-like" evidence="6">
    <location>
        <begin position="102"/>
        <end position="218"/>
    </location>
</feature>
<dbReference type="EMBL" id="JBBUTF010000033">
    <property type="protein sequence ID" value="MEK8028906.1"/>
    <property type="molecule type" value="Genomic_DNA"/>
</dbReference>
<dbReference type="RefSeq" id="WP_341376693.1">
    <property type="nucleotide sequence ID" value="NZ_JBBUTF010000033.1"/>
</dbReference>
<comment type="subcellular location">
    <subcellularLocation>
        <location evidence="1">Cell outer membrane</location>
    </subcellularLocation>
</comment>
<dbReference type="PROSITE" id="PS01068">
    <property type="entry name" value="OMPA_1"/>
    <property type="match status" value="1"/>
</dbReference>
<keyword evidence="3" id="KW-0998">Cell outer membrane</keyword>
<dbReference type="CDD" id="cd07185">
    <property type="entry name" value="OmpA_C-like"/>
    <property type="match status" value="1"/>
</dbReference>
<dbReference type="Proteomes" id="UP001368500">
    <property type="component" value="Unassembled WGS sequence"/>
</dbReference>
<dbReference type="PANTHER" id="PTHR30329">
    <property type="entry name" value="STATOR ELEMENT OF FLAGELLAR MOTOR COMPLEX"/>
    <property type="match status" value="1"/>
</dbReference>
<proteinExistence type="predicted"/>
<feature type="compositionally biased region" description="Basic and acidic residues" evidence="5">
    <location>
        <begin position="200"/>
        <end position="211"/>
    </location>
</feature>
<keyword evidence="8" id="KW-1185">Reference proteome</keyword>
<dbReference type="PANTHER" id="PTHR30329:SF21">
    <property type="entry name" value="LIPOPROTEIN YIAD-RELATED"/>
    <property type="match status" value="1"/>
</dbReference>
<dbReference type="PROSITE" id="PS51123">
    <property type="entry name" value="OMPA_2"/>
    <property type="match status" value="1"/>
</dbReference>
<protein>
    <submittedName>
        <fullName evidence="7">OmpA family protein</fullName>
    </submittedName>
</protein>
<sequence>MPARPHPSRLLSAAAGRALGVTAACAVVCCGALLLAGGVRAQSAGEAPVLQPGQVSESVLVDALALDEPAAPAAAPTDGMTARGLRPAPAAAAAVTQAAQRKPAGPGKASLLITFTTGSAELTPESQTVLATVAKALQSDRLAGFSFSVEGHADPRGGDDVNQKLSADRAASVAQFLTRRHGIPADRLAPVGKGSTELLNTRRPDAPENRRVTLVTRR</sequence>
<dbReference type="PRINTS" id="PR01021">
    <property type="entry name" value="OMPADOMAIN"/>
</dbReference>
<accession>A0ABU9BGQ5</accession>
<comment type="caution">
    <text evidence="7">The sequence shown here is derived from an EMBL/GenBank/DDBJ whole genome shotgun (WGS) entry which is preliminary data.</text>
</comment>
<evidence type="ECO:0000256" key="3">
    <source>
        <dbReference type="ARBA" id="ARBA00023237"/>
    </source>
</evidence>
<dbReference type="InterPro" id="IPR036737">
    <property type="entry name" value="OmpA-like_sf"/>
</dbReference>
<evidence type="ECO:0000313" key="7">
    <source>
        <dbReference type="EMBL" id="MEK8028906.1"/>
    </source>
</evidence>
<evidence type="ECO:0000256" key="5">
    <source>
        <dbReference type="SAM" id="MobiDB-lite"/>
    </source>
</evidence>
<evidence type="ECO:0000259" key="6">
    <source>
        <dbReference type="PROSITE" id="PS51123"/>
    </source>
</evidence>
<keyword evidence="2 4" id="KW-0472">Membrane</keyword>
<feature type="region of interest" description="Disordered" evidence="5">
    <location>
        <begin position="188"/>
        <end position="218"/>
    </location>
</feature>
<dbReference type="InterPro" id="IPR006690">
    <property type="entry name" value="OMPA-like_CS"/>
</dbReference>
<evidence type="ECO:0000313" key="8">
    <source>
        <dbReference type="Proteomes" id="UP001368500"/>
    </source>
</evidence>
<organism evidence="7 8">
    <name type="scientific">Pseudaquabacterium rugosum</name>
    <dbReference type="NCBI Taxonomy" id="2984194"/>
    <lineage>
        <taxon>Bacteria</taxon>
        <taxon>Pseudomonadati</taxon>
        <taxon>Pseudomonadota</taxon>
        <taxon>Betaproteobacteria</taxon>
        <taxon>Burkholderiales</taxon>
        <taxon>Sphaerotilaceae</taxon>
        <taxon>Pseudaquabacterium</taxon>
    </lineage>
</organism>
<evidence type="ECO:0000256" key="2">
    <source>
        <dbReference type="ARBA" id="ARBA00023136"/>
    </source>
</evidence>